<dbReference type="PANTHER" id="PTHR43030:SF1">
    <property type="entry name" value="PHOSPHOENOLPYRUVATE SYNTHASE"/>
    <property type="match status" value="1"/>
</dbReference>
<dbReference type="GO" id="GO:0005524">
    <property type="term" value="F:ATP binding"/>
    <property type="evidence" value="ECO:0007669"/>
    <property type="project" value="UniProtKB-KW"/>
</dbReference>
<dbReference type="InterPro" id="IPR006319">
    <property type="entry name" value="PEP_synth"/>
</dbReference>
<evidence type="ECO:0000256" key="4">
    <source>
        <dbReference type="ARBA" id="ARBA00007837"/>
    </source>
</evidence>
<dbReference type="UniPathway" id="UPA00138"/>
<evidence type="ECO:0000256" key="5">
    <source>
        <dbReference type="ARBA" id="ARBA00011996"/>
    </source>
</evidence>
<keyword evidence="20" id="KW-1185">Reference proteome</keyword>
<dbReference type="NCBIfam" id="TIGR01418">
    <property type="entry name" value="PEP_synth"/>
    <property type="match status" value="1"/>
</dbReference>
<dbReference type="FunFam" id="3.30.1490.20:FF:000010">
    <property type="entry name" value="Phosphoenolpyruvate synthase"/>
    <property type="match status" value="1"/>
</dbReference>
<dbReference type="EC" id="2.7.9.2" evidence="5 15"/>
<evidence type="ECO:0000256" key="3">
    <source>
        <dbReference type="ARBA" id="ARBA00004742"/>
    </source>
</evidence>
<dbReference type="InterPro" id="IPR015813">
    <property type="entry name" value="Pyrv/PenolPyrv_kinase-like_dom"/>
</dbReference>
<dbReference type="PIRSF" id="PIRSF000854">
    <property type="entry name" value="PEP_synthase"/>
    <property type="match status" value="1"/>
</dbReference>
<dbReference type="EMBL" id="MQWA01000001">
    <property type="protein sequence ID" value="PQJ28654.1"/>
    <property type="molecule type" value="Genomic_DNA"/>
</dbReference>
<dbReference type="Gene3D" id="3.30.1490.20">
    <property type="entry name" value="ATP-grasp fold, A domain"/>
    <property type="match status" value="1"/>
</dbReference>
<dbReference type="PANTHER" id="PTHR43030">
    <property type="entry name" value="PHOSPHOENOLPYRUVATE SYNTHASE"/>
    <property type="match status" value="1"/>
</dbReference>
<dbReference type="GO" id="GO:0008986">
    <property type="term" value="F:pyruvate, water dikinase activity"/>
    <property type="evidence" value="ECO:0007669"/>
    <property type="project" value="UniProtKB-EC"/>
</dbReference>
<dbReference type="SUPFAM" id="SSF56059">
    <property type="entry name" value="Glutathione synthetase ATP-binding domain-like"/>
    <property type="match status" value="1"/>
</dbReference>
<organism evidence="19 20">
    <name type="scientific">Rubritalea profundi</name>
    <dbReference type="NCBI Taxonomy" id="1658618"/>
    <lineage>
        <taxon>Bacteria</taxon>
        <taxon>Pseudomonadati</taxon>
        <taxon>Verrucomicrobiota</taxon>
        <taxon>Verrucomicrobiia</taxon>
        <taxon>Verrucomicrobiales</taxon>
        <taxon>Rubritaleaceae</taxon>
        <taxon>Rubritalea</taxon>
    </lineage>
</organism>
<accession>A0A2S7U2M5</accession>
<dbReference type="Gene3D" id="3.20.20.60">
    <property type="entry name" value="Phosphoenolpyruvate-binding domains"/>
    <property type="match status" value="1"/>
</dbReference>
<evidence type="ECO:0000256" key="2">
    <source>
        <dbReference type="ARBA" id="ARBA00002988"/>
    </source>
</evidence>
<name>A0A2S7U2M5_9BACT</name>
<dbReference type="PROSITE" id="PS00370">
    <property type="entry name" value="PEP_ENZYMES_PHOS_SITE"/>
    <property type="match status" value="1"/>
</dbReference>
<comment type="function">
    <text evidence="2 15">Catalyzes the phosphorylation of pyruvate to phosphoenolpyruvate.</text>
</comment>
<evidence type="ECO:0000256" key="8">
    <source>
        <dbReference type="ARBA" id="ARBA00022723"/>
    </source>
</evidence>
<keyword evidence="12 15" id="KW-0460">Magnesium</keyword>
<keyword evidence="8 15" id="KW-0479">Metal-binding</keyword>
<dbReference type="Proteomes" id="UP000239907">
    <property type="component" value="Unassembled WGS sequence"/>
</dbReference>
<comment type="catalytic activity">
    <reaction evidence="14 15">
        <text>pyruvate + ATP + H2O = phosphoenolpyruvate + AMP + phosphate + 2 H(+)</text>
        <dbReference type="Rhea" id="RHEA:11364"/>
        <dbReference type="ChEBI" id="CHEBI:15361"/>
        <dbReference type="ChEBI" id="CHEBI:15377"/>
        <dbReference type="ChEBI" id="CHEBI:15378"/>
        <dbReference type="ChEBI" id="CHEBI:30616"/>
        <dbReference type="ChEBI" id="CHEBI:43474"/>
        <dbReference type="ChEBI" id="CHEBI:58702"/>
        <dbReference type="ChEBI" id="CHEBI:456215"/>
        <dbReference type="EC" id="2.7.9.2"/>
    </reaction>
</comment>
<feature type="domain" description="PEP-utilising enzyme mobile" evidence="16">
    <location>
        <begin position="383"/>
        <end position="452"/>
    </location>
</feature>
<dbReference type="InterPro" id="IPR002192">
    <property type="entry name" value="PPDK_AMP/ATP-bd"/>
</dbReference>
<keyword evidence="7 15" id="KW-0808">Transferase</keyword>
<dbReference type="PROSITE" id="PS00742">
    <property type="entry name" value="PEP_ENZYMES_2"/>
    <property type="match status" value="1"/>
</dbReference>
<feature type="domain" description="PEP-utilising enzyme C-terminal" evidence="18">
    <location>
        <begin position="477"/>
        <end position="788"/>
    </location>
</feature>
<dbReference type="GO" id="GO:0006094">
    <property type="term" value="P:gluconeogenesis"/>
    <property type="evidence" value="ECO:0007669"/>
    <property type="project" value="UniProtKB-UniPathway"/>
</dbReference>
<evidence type="ECO:0000256" key="12">
    <source>
        <dbReference type="ARBA" id="ARBA00022842"/>
    </source>
</evidence>
<dbReference type="Pfam" id="PF01326">
    <property type="entry name" value="PPDK_N"/>
    <property type="match status" value="1"/>
</dbReference>
<comment type="similarity">
    <text evidence="4 15">Belongs to the PEP-utilizing enzyme family.</text>
</comment>
<comment type="caution">
    <text evidence="19">The sequence shown here is derived from an EMBL/GenBank/DDBJ whole genome shotgun (WGS) entry which is preliminary data.</text>
</comment>
<dbReference type="PRINTS" id="PR01736">
    <property type="entry name" value="PHPHTRNFRASE"/>
</dbReference>
<dbReference type="AlphaFoldDB" id="A0A2S7U2M5"/>
<dbReference type="InterPro" id="IPR040442">
    <property type="entry name" value="Pyrv_kinase-like_dom_sf"/>
</dbReference>
<evidence type="ECO:0000259" key="17">
    <source>
        <dbReference type="Pfam" id="PF01326"/>
    </source>
</evidence>
<dbReference type="InterPro" id="IPR018274">
    <property type="entry name" value="PEP_util_AS"/>
</dbReference>
<keyword evidence="11 15" id="KW-0067">ATP-binding</keyword>
<dbReference type="InterPro" id="IPR000121">
    <property type="entry name" value="PEP_util_C"/>
</dbReference>
<dbReference type="InterPro" id="IPR013815">
    <property type="entry name" value="ATP_grasp_subdomain_1"/>
</dbReference>
<keyword evidence="10 15" id="KW-0418">Kinase</keyword>
<dbReference type="OrthoDB" id="9765468at2"/>
<evidence type="ECO:0000256" key="1">
    <source>
        <dbReference type="ARBA" id="ARBA00001946"/>
    </source>
</evidence>
<protein>
    <recommendedName>
        <fullName evidence="6 15">Phosphoenolpyruvate synthase</fullName>
        <shortName evidence="15">PEP synthase</shortName>
        <ecNumber evidence="5 15">2.7.9.2</ecNumber>
    </recommendedName>
    <alternativeName>
        <fullName evidence="13 15">Pyruvate, water dikinase</fullName>
    </alternativeName>
</protein>
<evidence type="ECO:0000256" key="6">
    <source>
        <dbReference type="ARBA" id="ARBA00021623"/>
    </source>
</evidence>
<evidence type="ECO:0000313" key="19">
    <source>
        <dbReference type="EMBL" id="PQJ28654.1"/>
    </source>
</evidence>
<dbReference type="Pfam" id="PF02896">
    <property type="entry name" value="PEP-utilizers_C"/>
    <property type="match status" value="1"/>
</dbReference>
<evidence type="ECO:0000256" key="13">
    <source>
        <dbReference type="ARBA" id="ARBA00033470"/>
    </source>
</evidence>
<evidence type="ECO:0000256" key="15">
    <source>
        <dbReference type="PIRNR" id="PIRNR000854"/>
    </source>
</evidence>
<dbReference type="InterPro" id="IPR023151">
    <property type="entry name" value="PEP_util_CS"/>
</dbReference>
<dbReference type="SUPFAM" id="SSF51621">
    <property type="entry name" value="Phosphoenolpyruvate/pyruvate domain"/>
    <property type="match status" value="1"/>
</dbReference>
<keyword evidence="9 15" id="KW-0547">Nucleotide-binding</keyword>
<dbReference type="SUPFAM" id="SSF52009">
    <property type="entry name" value="Phosphohistidine domain"/>
    <property type="match status" value="1"/>
</dbReference>
<feature type="domain" description="Pyruvate phosphate dikinase AMP/ATP-binding" evidence="17">
    <location>
        <begin position="17"/>
        <end position="339"/>
    </location>
</feature>
<proteinExistence type="inferred from homology"/>
<evidence type="ECO:0000313" key="20">
    <source>
        <dbReference type="Proteomes" id="UP000239907"/>
    </source>
</evidence>
<sequence length="795" mass="87702">MKKNVIWLKDVTIKDIALVGGKSASLGEMISQMSKQGIVVPSGFAVTANAYREFTESNGITDDVSRFMEQFHGGFLSLEEVGANIRKLILEGEFPAEMREQIVDAYRGMSRDYDCEQVDVAVRSSATAEDLPNASFAGQQDSYLNIKGEEAMLDACRKCFASLYTNRAISYREQKGFADVAVYLSVAVQKMMRADSGAAGVMFTLDVDTGFRDVVVIEASFGLGENIVKGTVTPDEYRVYKPLLGKKGVVPIISKKLGSKELTMIYSEAGDSVENVPTPMEMRWKYALSDKQIMQLSEWAVLIESHYGKPMDIEWALDGLTGELAIVQARPETVRSMELDSTMVVSRLKNNKSEPLIEGLGIGSGIAAGNVMVLNSLNDAGSFEKGMILVTSATDPDWVPLMKIAAGLITDHGGRTSHAAIVSRELGVPAIIGTENATRLLHEGQAVTINCASTGKGEVYEGILDYETEEIDLSSIPETRTKVMLNIANPDTANRSWRLPCDGIGLARMEFIISNQIGVHPMALINFDRLTNENAFEEIEVLTHHYKDKKQFFVDRLAYGIAQIAASQYPEPVIVRTSDFKTNEYRDLLGGDDFEPVEENPMLGFRGASRYYSEEYREGFALECRALKWVRERMGLKNLIVMIPFCRTLEEADKVLNEMALNGLVRGDEGLQVYMMAEIPSNIILAKDFAERFDGFSIGSNDLTQLVLGVDRDSEKLANLFDENNEAVREMIRVLIKSAHEQGCKVGICGQAPSDKPEFAQFLVAQGIDSISLTPDSFVLTKRAIAARESEITEG</sequence>
<evidence type="ECO:0000256" key="14">
    <source>
        <dbReference type="ARBA" id="ARBA00047700"/>
    </source>
</evidence>
<dbReference type="Gene3D" id="3.30.470.20">
    <property type="entry name" value="ATP-grasp fold, B domain"/>
    <property type="match status" value="1"/>
</dbReference>
<gene>
    <name evidence="19" type="ORF">BSZ32_09165</name>
</gene>
<dbReference type="NCBIfam" id="NF005057">
    <property type="entry name" value="PRK06464.1"/>
    <property type="match status" value="1"/>
</dbReference>
<evidence type="ECO:0000256" key="9">
    <source>
        <dbReference type="ARBA" id="ARBA00022741"/>
    </source>
</evidence>
<evidence type="ECO:0000256" key="11">
    <source>
        <dbReference type="ARBA" id="ARBA00022840"/>
    </source>
</evidence>
<dbReference type="Pfam" id="PF00391">
    <property type="entry name" value="PEP-utilizers"/>
    <property type="match status" value="1"/>
</dbReference>
<dbReference type="GO" id="GO:0046872">
    <property type="term" value="F:metal ion binding"/>
    <property type="evidence" value="ECO:0007669"/>
    <property type="project" value="UniProtKB-KW"/>
</dbReference>
<dbReference type="InterPro" id="IPR008279">
    <property type="entry name" value="PEP-util_enz_mobile_dom"/>
</dbReference>
<evidence type="ECO:0000259" key="18">
    <source>
        <dbReference type="Pfam" id="PF02896"/>
    </source>
</evidence>
<comment type="cofactor">
    <cofactor evidence="1 15">
        <name>Mg(2+)</name>
        <dbReference type="ChEBI" id="CHEBI:18420"/>
    </cofactor>
</comment>
<keyword evidence="19" id="KW-0670">Pyruvate</keyword>
<reference evidence="19 20" key="1">
    <citation type="submission" date="2016-12" db="EMBL/GenBank/DDBJ databases">
        <title>Study of bacterial adaptation to deep sea.</title>
        <authorList>
            <person name="Song J."/>
            <person name="Yoshizawa S."/>
            <person name="Kogure K."/>
        </authorList>
    </citation>
    <scope>NUCLEOTIDE SEQUENCE [LARGE SCALE GENOMIC DNA]</scope>
    <source>
        <strain evidence="19 20">SAORIC-165</strain>
    </source>
</reference>
<dbReference type="Gene3D" id="3.50.30.10">
    <property type="entry name" value="Phosphohistidine domain"/>
    <property type="match status" value="1"/>
</dbReference>
<evidence type="ECO:0000256" key="10">
    <source>
        <dbReference type="ARBA" id="ARBA00022777"/>
    </source>
</evidence>
<dbReference type="InterPro" id="IPR036637">
    <property type="entry name" value="Phosphohistidine_dom_sf"/>
</dbReference>
<evidence type="ECO:0000259" key="16">
    <source>
        <dbReference type="Pfam" id="PF00391"/>
    </source>
</evidence>
<comment type="pathway">
    <text evidence="3 15">Carbohydrate biosynthesis; gluconeogenesis.</text>
</comment>
<dbReference type="RefSeq" id="WP_105043155.1">
    <property type="nucleotide sequence ID" value="NZ_MQWA01000001.1"/>
</dbReference>
<evidence type="ECO:0000256" key="7">
    <source>
        <dbReference type="ARBA" id="ARBA00022679"/>
    </source>
</evidence>